<organism evidence="1 2">
    <name type="scientific">Candida boidinii</name>
    <name type="common">Yeast</name>
    <dbReference type="NCBI Taxonomy" id="5477"/>
    <lineage>
        <taxon>Eukaryota</taxon>
        <taxon>Fungi</taxon>
        <taxon>Dikarya</taxon>
        <taxon>Ascomycota</taxon>
        <taxon>Saccharomycotina</taxon>
        <taxon>Pichiomycetes</taxon>
        <taxon>Pichiales</taxon>
        <taxon>Pichiaceae</taxon>
        <taxon>Ogataea</taxon>
        <taxon>Ogataea/Candida clade</taxon>
    </lineage>
</organism>
<dbReference type="EMBL" id="BSXV01001025">
    <property type="protein sequence ID" value="GME91497.1"/>
    <property type="molecule type" value="Genomic_DNA"/>
</dbReference>
<evidence type="ECO:0000313" key="2">
    <source>
        <dbReference type="Proteomes" id="UP001165101"/>
    </source>
</evidence>
<proteinExistence type="predicted"/>
<protein>
    <submittedName>
        <fullName evidence="1">Unnamed protein product</fullName>
    </submittedName>
</protein>
<evidence type="ECO:0000313" key="1">
    <source>
        <dbReference type="EMBL" id="GME91497.1"/>
    </source>
</evidence>
<sequence>MSEINLSEQPVGATSDPIDSAVAKSEREFDKGNSNKGKNDNDDDDNDDDDESEDEDYDPTKENDNENEDDEISKLTNNNSNLKKKPTGKKGTDEYIDDAELDNEIKNAKYDKIDTGVGGLIKTRRQRELEQNDPNFQKRHKKHHHHHTSSTKSNLDINAIWNELNSKDAKIETIIPVINETNKTNNINESLNSGNKSSNIEPEKVKIERVYEFAGEIIKEEKWVDANSQEAKAHFNSIKMNENNKPVNTTLKNNVNNNTPTLTTASSTGSSKSPSKPVNINSLPPPGFVKRPPRRKRASLIDDVINGKSNAKLSTLEKSRLDWASYVDKQKISEELRNANKGGYLETQDFLARVDSNRDQQFKEARINARKQQQQQQQQ</sequence>
<keyword evidence="2" id="KW-1185">Reference proteome</keyword>
<reference evidence="1" key="1">
    <citation type="submission" date="2023-04" db="EMBL/GenBank/DDBJ databases">
        <title>Candida boidinii NBRC 1967.</title>
        <authorList>
            <person name="Ichikawa N."/>
            <person name="Sato H."/>
            <person name="Tonouchi N."/>
        </authorList>
    </citation>
    <scope>NUCLEOTIDE SEQUENCE</scope>
    <source>
        <strain evidence="1">NBRC 1967</strain>
    </source>
</reference>
<name>A0ACB5TMG5_CANBO</name>
<comment type="caution">
    <text evidence="1">The sequence shown here is derived from an EMBL/GenBank/DDBJ whole genome shotgun (WGS) entry which is preliminary data.</text>
</comment>
<accession>A0ACB5TMG5</accession>
<gene>
    <name evidence="1" type="ORF">Cboi01_000232300</name>
</gene>
<dbReference type="Proteomes" id="UP001165101">
    <property type="component" value="Unassembled WGS sequence"/>
</dbReference>